<dbReference type="AlphaFoldDB" id="A0A7R9LMN6"/>
<dbReference type="Pfam" id="PF25969">
    <property type="entry name" value="NUDT9_N"/>
    <property type="match status" value="1"/>
</dbReference>
<feature type="domain" description="Nudix hydrolase" evidence="1">
    <location>
        <begin position="106"/>
        <end position="250"/>
    </location>
</feature>
<reference evidence="2" key="1">
    <citation type="submission" date="2020-11" db="EMBL/GenBank/DDBJ databases">
        <authorList>
            <person name="Tran Van P."/>
        </authorList>
    </citation>
    <scope>NUCLEOTIDE SEQUENCE</scope>
</reference>
<dbReference type="InterPro" id="IPR015797">
    <property type="entry name" value="NUDIX_hydrolase-like_dom_sf"/>
</dbReference>
<dbReference type="PANTHER" id="PTHR13030">
    <property type="entry name" value="NUDIX HYDROLASE"/>
    <property type="match status" value="1"/>
</dbReference>
<feature type="non-terminal residue" evidence="2">
    <location>
        <position position="255"/>
    </location>
</feature>
<dbReference type="Proteomes" id="UP000759131">
    <property type="component" value="Unassembled WGS sequence"/>
</dbReference>
<name>A0A7R9LMN6_9ACAR</name>
<keyword evidence="3" id="KW-1185">Reference proteome</keyword>
<dbReference type="PANTHER" id="PTHR13030:SF8">
    <property type="entry name" value="ADP-RIBOSE PYROPHOSPHATASE, MITOCHONDRIAL"/>
    <property type="match status" value="1"/>
</dbReference>
<organism evidence="2">
    <name type="scientific">Medioppia subpectinata</name>
    <dbReference type="NCBI Taxonomy" id="1979941"/>
    <lineage>
        <taxon>Eukaryota</taxon>
        <taxon>Metazoa</taxon>
        <taxon>Ecdysozoa</taxon>
        <taxon>Arthropoda</taxon>
        <taxon>Chelicerata</taxon>
        <taxon>Arachnida</taxon>
        <taxon>Acari</taxon>
        <taxon>Acariformes</taxon>
        <taxon>Sarcoptiformes</taxon>
        <taxon>Oribatida</taxon>
        <taxon>Brachypylina</taxon>
        <taxon>Oppioidea</taxon>
        <taxon>Oppiidae</taxon>
        <taxon>Medioppia</taxon>
    </lineage>
</organism>
<dbReference type="PROSITE" id="PS51462">
    <property type="entry name" value="NUDIX"/>
    <property type="match status" value="1"/>
</dbReference>
<dbReference type="CDD" id="cd03670">
    <property type="entry name" value="NUDIX_ADPRase_Nudt9"/>
    <property type="match status" value="1"/>
</dbReference>
<proteinExistence type="predicted"/>
<dbReference type="EMBL" id="CAJPIZ010031714">
    <property type="protein sequence ID" value="CAG2120147.1"/>
    <property type="molecule type" value="Genomic_DNA"/>
</dbReference>
<dbReference type="InterPro" id="IPR000086">
    <property type="entry name" value="NUDIX_hydrolase_dom"/>
</dbReference>
<evidence type="ECO:0000259" key="1">
    <source>
        <dbReference type="PROSITE" id="PS51462"/>
    </source>
</evidence>
<evidence type="ECO:0000313" key="2">
    <source>
        <dbReference type="EMBL" id="CAD7644520.1"/>
    </source>
</evidence>
<dbReference type="EMBL" id="OC886289">
    <property type="protein sequence ID" value="CAD7644520.1"/>
    <property type="molecule type" value="Genomic_DNA"/>
</dbReference>
<sequence length="255" mass="28049">RTSVTRTAVPEERRPWSQDWTHYKPTLYEIDFSGKGWADPAIGTAGFAPKWHESDGPVDRRSRHSVDYAVKDGYPLNPLGRTGIALRGVLGRWGPNHAVDAIVIKWKRDADRRPVTHPTTGLPVAQFVAIQRKDTGDWALPGGMIDAGESVDTALVREFAEEAFGNDVVKAGRLLGAGREVYAGCVADPRNTDNAWMESVAKVYELNDDMAAQVVLESGDDAVGAQWMDMSAHLKLYANHRLFVESAARLLGAHF</sequence>
<dbReference type="OrthoDB" id="9972248at2759"/>
<dbReference type="SUPFAM" id="SSF55811">
    <property type="entry name" value="Nudix"/>
    <property type="match status" value="1"/>
</dbReference>
<dbReference type="InterPro" id="IPR039989">
    <property type="entry name" value="NUDT9"/>
</dbReference>
<dbReference type="GO" id="GO:0047631">
    <property type="term" value="F:ADP-ribose diphosphatase activity"/>
    <property type="evidence" value="ECO:0007669"/>
    <property type="project" value="InterPro"/>
</dbReference>
<protein>
    <recommendedName>
        <fullName evidence="1">Nudix hydrolase domain-containing protein</fullName>
    </recommendedName>
</protein>
<dbReference type="Gene3D" id="3.90.79.10">
    <property type="entry name" value="Nucleoside Triphosphate Pyrophosphohydrolase"/>
    <property type="match status" value="1"/>
</dbReference>
<accession>A0A7R9LMN6</accession>
<evidence type="ECO:0000313" key="3">
    <source>
        <dbReference type="Proteomes" id="UP000759131"/>
    </source>
</evidence>
<gene>
    <name evidence="2" type="ORF">OSB1V03_LOCUS20094</name>
</gene>
<dbReference type="Pfam" id="PF00293">
    <property type="entry name" value="NUDIX"/>
    <property type="match status" value="1"/>
</dbReference>